<keyword evidence="2" id="KW-1185">Reference proteome</keyword>
<gene>
    <name evidence="1" type="ORF">E3O65_05355</name>
</gene>
<dbReference type="EMBL" id="SOGJ01000012">
    <property type="protein sequence ID" value="TFC99802.1"/>
    <property type="molecule type" value="Genomic_DNA"/>
</dbReference>
<evidence type="ECO:0000313" key="1">
    <source>
        <dbReference type="EMBL" id="TFC99802.1"/>
    </source>
</evidence>
<reference evidence="1 2" key="1">
    <citation type="submission" date="2019-03" db="EMBL/GenBank/DDBJ databases">
        <title>Genomics of glacier-inhabiting Cryobacterium strains.</title>
        <authorList>
            <person name="Liu Q."/>
            <person name="Xin Y.-H."/>
        </authorList>
    </citation>
    <scope>NUCLEOTIDE SEQUENCE [LARGE SCALE GENOMIC DNA]</scope>
    <source>
        <strain evidence="1 2">TMT4-23</strain>
    </source>
</reference>
<name>A0ABY2J4E3_9MICO</name>
<protein>
    <submittedName>
        <fullName evidence="1">Uncharacterized protein</fullName>
    </submittedName>
</protein>
<organism evidence="1 2">
    <name type="scientific">Cryobacterium breve</name>
    <dbReference type="NCBI Taxonomy" id="1259258"/>
    <lineage>
        <taxon>Bacteria</taxon>
        <taxon>Bacillati</taxon>
        <taxon>Actinomycetota</taxon>
        <taxon>Actinomycetes</taxon>
        <taxon>Micrococcales</taxon>
        <taxon>Microbacteriaceae</taxon>
        <taxon>Cryobacterium</taxon>
    </lineage>
</organism>
<dbReference type="RefSeq" id="WP_134362707.1">
    <property type="nucleotide sequence ID" value="NZ_SOGJ01000012.1"/>
</dbReference>
<dbReference type="InterPro" id="IPR045930">
    <property type="entry name" value="DUF6349"/>
</dbReference>
<comment type="caution">
    <text evidence="1">The sequence shown here is derived from an EMBL/GenBank/DDBJ whole genome shotgun (WGS) entry which is preliminary data.</text>
</comment>
<dbReference type="Proteomes" id="UP000298355">
    <property type="component" value="Unassembled WGS sequence"/>
</dbReference>
<dbReference type="Pfam" id="PF19876">
    <property type="entry name" value="DUF6349"/>
    <property type="match status" value="1"/>
</dbReference>
<evidence type="ECO:0000313" key="2">
    <source>
        <dbReference type="Proteomes" id="UP000298355"/>
    </source>
</evidence>
<sequence>MSGQLGWDFDDLIEKPAYAGAAPLHFTVEAFGIDQLNEAFERYRADFGNFNCLALSHMWRSGTWQGLGATPNHGMSVFAAALGCEAHYRISCSCVSSRVVRAVCECGWVSTIREDESPAVEEWHDHAWPGWRDLPVVQSPNTASDRNNQFPRLLTAVDYPKAWMVPGAPVITEREYPGSRHVPGYSPWGGYDISFTALGADR</sequence>
<proteinExistence type="predicted"/>
<accession>A0ABY2J4E3</accession>